<dbReference type="InterPro" id="IPR058533">
    <property type="entry name" value="Cation_efflux_TM"/>
</dbReference>
<dbReference type="SUPFAM" id="SSF160240">
    <property type="entry name" value="Cation efflux protein cytoplasmic domain-like"/>
    <property type="match status" value="1"/>
</dbReference>
<keyword evidence="5" id="KW-0862">Zinc</keyword>
<dbReference type="InterPro" id="IPR002524">
    <property type="entry name" value="Cation_efflux"/>
</dbReference>
<reference evidence="12 13" key="1">
    <citation type="submission" date="2023-08" db="EMBL/GenBank/DDBJ databases">
        <title>Black Yeasts Isolated from many extreme environments.</title>
        <authorList>
            <person name="Coleine C."/>
            <person name="Stajich J.E."/>
            <person name="Selbmann L."/>
        </authorList>
    </citation>
    <scope>NUCLEOTIDE SEQUENCE [LARGE SCALE GENOMIC DNA]</scope>
    <source>
        <strain evidence="12 13">CCFEE 5885</strain>
    </source>
</reference>
<evidence type="ECO:0000259" key="10">
    <source>
        <dbReference type="Pfam" id="PF01545"/>
    </source>
</evidence>
<dbReference type="Gene3D" id="1.20.1510.10">
    <property type="entry name" value="Cation efflux protein transmembrane domain"/>
    <property type="match status" value="1"/>
</dbReference>
<dbReference type="Pfam" id="PF01545">
    <property type="entry name" value="Cation_efflux"/>
    <property type="match status" value="1"/>
</dbReference>
<evidence type="ECO:0000256" key="7">
    <source>
        <dbReference type="ARBA" id="ARBA00023136"/>
    </source>
</evidence>
<evidence type="ECO:0000256" key="1">
    <source>
        <dbReference type="ARBA" id="ARBA00004141"/>
    </source>
</evidence>
<dbReference type="PANTHER" id="PTHR45820">
    <property type="entry name" value="FI23527P1"/>
    <property type="match status" value="1"/>
</dbReference>
<evidence type="ECO:0000256" key="2">
    <source>
        <dbReference type="ARBA" id="ARBA00008873"/>
    </source>
</evidence>
<gene>
    <name evidence="12" type="ORF">LTR24_003556</name>
</gene>
<evidence type="ECO:0000313" key="12">
    <source>
        <dbReference type="EMBL" id="KAK5094615.1"/>
    </source>
</evidence>
<dbReference type="Pfam" id="PF16916">
    <property type="entry name" value="ZT_dimer"/>
    <property type="match status" value="1"/>
</dbReference>
<dbReference type="InterPro" id="IPR027469">
    <property type="entry name" value="Cation_efflux_TMD_sf"/>
</dbReference>
<keyword evidence="4 9" id="KW-0812">Transmembrane</keyword>
<feature type="transmembrane region" description="Helical" evidence="9">
    <location>
        <begin position="222"/>
        <end position="240"/>
    </location>
</feature>
<dbReference type="InterPro" id="IPR027470">
    <property type="entry name" value="Cation_efflux_CTD"/>
</dbReference>
<dbReference type="Proteomes" id="UP001345013">
    <property type="component" value="Unassembled WGS sequence"/>
</dbReference>
<sequence length="379" mass="41132">MSINKLTKSQRLLIIISISFSFFLAEIAVGFYTRALVLVADAFHYLTDLVGYVVAFVAFKVSERGDAPKVLPFGWQRATLLGAFFNGVFLLGLGVSILLQSIERFVSIERVQKPQLVLIIGCVGLALNIFSATILHEHSHDEGTKASSVDFRGRVPSMSQHRAHRHERSSDQQHKSQNSGHDLGIMGVLLHIMGDAANNIGVIIAAAVIWKTSYAARFYADPAVSMGIAAMIILSSLPLMKRSGSILMQSTPGGVDPDDVKHDLETLPGVLAIHDLHIWLLNQEKAVASAHVMVNNETVKSIDDFMQLANTVNECFHAYGIHSATLQPEMVSIGPAQCTLSAGENIDNVDDNLHKRAVTGPTCRVGCRTTVCEGSTCCD</sequence>
<evidence type="ECO:0000256" key="3">
    <source>
        <dbReference type="ARBA" id="ARBA00022448"/>
    </source>
</evidence>
<keyword evidence="7 9" id="KW-0472">Membrane</keyword>
<keyword evidence="6 9" id="KW-1133">Transmembrane helix</keyword>
<dbReference type="NCBIfam" id="TIGR01297">
    <property type="entry name" value="CDF"/>
    <property type="match status" value="1"/>
</dbReference>
<evidence type="ECO:0000256" key="4">
    <source>
        <dbReference type="ARBA" id="ARBA00022692"/>
    </source>
</evidence>
<feature type="transmembrane region" description="Helical" evidence="9">
    <location>
        <begin position="12"/>
        <end position="32"/>
    </location>
</feature>
<feature type="transmembrane region" description="Helical" evidence="9">
    <location>
        <begin position="80"/>
        <end position="102"/>
    </location>
</feature>
<dbReference type="EMBL" id="JAVRRG010000033">
    <property type="protein sequence ID" value="KAK5094615.1"/>
    <property type="molecule type" value="Genomic_DNA"/>
</dbReference>
<comment type="caution">
    <text evidence="12">The sequence shown here is derived from an EMBL/GenBank/DDBJ whole genome shotgun (WGS) entry which is preliminary data.</text>
</comment>
<evidence type="ECO:0000256" key="5">
    <source>
        <dbReference type="ARBA" id="ARBA00022833"/>
    </source>
</evidence>
<evidence type="ECO:0000256" key="6">
    <source>
        <dbReference type="ARBA" id="ARBA00022989"/>
    </source>
</evidence>
<keyword evidence="3" id="KW-0813">Transport</keyword>
<protein>
    <submittedName>
        <fullName evidence="12">Uncharacterized protein</fullName>
    </submittedName>
</protein>
<dbReference type="SUPFAM" id="SSF161111">
    <property type="entry name" value="Cation efflux protein transmembrane domain-like"/>
    <property type="match status" value="1"/>
</dbReference>
<evidence type="ECO:0000313" key="13">
    <source>
        <dbReference type="Proteomes" id="UP001345013"/>
    </source>
</evidence>
<proteinExistence type="inferred from homology"/>
<dbReference type="InterPro" id="IPR036837">
    <property type="entry name" value="Cation_efflux_CTD_sf"/>
</dbReference>
<feature type="region of interest" description="Disordered" evidence="8">
    <location>
        <begin position="157"/>
        <end position="178"/>
    </location>
</feature>
<accession>A0ABR0KEQ9</accession>
<keyword evidence="13" id="KW-1185">Reference proteome</keyword>
<evidence type="ECO:0000256" key="8">
    <source>
        <dbReference type="SAM" id="MobiDB-lite"/>
    </source>
</evidence>
<dbReference type="PANTHER" id="PTHR45820:SF5">
    <property type="entry name" value="DIFFUSION FACILITATOR FAMILY METAL ION TRANSPORTER, PUTATIVE-RELATED"/>
    <property type="match status" value="1"/>
</dbReference>
<feature type="transmembrane region" description="Helical" evidence="9">
    <location>
        <begin position="114"/>
        <end position="135"/>
    </location>
</feature>
<comment type="similarity">
    <text evidence="2">Belongs to the cation diffusion facilitator (CDF) transporter (TC 2.A.4) family. SLC30A subfamily.</text>
</comment>
<comment type="subcellular location">
    <subcellularLocation>
        <location evidence="1">Membrane</location>
        <topology evidence="1">Multi-pass membrane protein</topology>
    </subcellularLocation>
</comment>
<feature type="transmembrane region" description="Helical" evidence="9">
    <location>
        <begin position="183"/>
        <end position="210"/>
    </location>
</feature>
<feature type="domain" description="Cation efflux protein transmembrane" evidence="10">
    <location>
        <begin position="12"/>
        <end position="248"/>
    </location>
</feature>
<evidence type="ECO:0000259" key="11">
    <source>
        <dbReference type="Pfam" id="PF16916"/>
    </source>
</evidence>
<feature type="domain" description="Cation efflux protein cytoplasmic" evidence="11">
    <location>
        <begin position="256"/>
        <end position="329"/>
    </location>
</feature>
<name>A0ABR0KEQ9_9EURO</name>
<organism evidence="12 13">
    <name type="scientific">Lithohypha guttulata</name>
    <dbReference type="NCBI Taxonomy" id="1690604"/>
    <lineage>
        <taxon>Eukaryota</taxon>
        <taxon>Fungi</taxon>
        <taxon>Dikarya</taxon>
        <taxon>Ascomycota</taxon>
        <taxon>Pezizomycotina</taxon>
        <taxon>Eurotiomycetes</taxon>
        <taxon>Chaetothyriomycetidae</taxon>
        <taxon>Chaetothyriales</taxon>
        <taxon>Trichomeriaceae</taxon>
        <taxon>Lithohypha</taxon>
    </lineage>
</organism>
<evidence type="ECO:0000256" key="9">
    <source>
        <dbReference type="SAM" id="Phobius"/>
    </source>
</evidence>